<dbReference type="InterPro" id="IPR043519">
    <property type="entry name" value="NT_sf"/>
</dbReference>
<protein>
    <recommendedName>
        <fullName evidence="6">GTP pyrophosphokinase</fullName>
    </recommendedName>
</protein>
<dbReference type="SUPFAM" id="SSF81271">
    <property type="entry name" value="TGS-like"/>
    <property type="match status" value="1"/>
</dbReference>
<dbReference type="PROSITE" id="PS51880">
    <property type="entry name" value="TGS"/>
    <property type="match status" value="1"/>
</dbReference>
<dbReference type="SMART" id="SM00471">
    <property type="entry name" value="HDc"/>
    <property type="match status" value="1"/>
</dbReference>
<dbReference type="NCBIfam" id="TIGR00691">
    <property type="entry name" value="spoT_relA"/>
    <property type="match status" value="1"/>
</dbReference>
<evidence type="ECO:0000259" key="3">
    <source>
        <dbReference type="PROSITE" id="PS51880"/>
    </source>
</evidence>
<dbReference type="Gene3D" id="3.30.70.260">
    <property type="match status" value="1"/>
</dbReference>
<organism evidence="4 5">
    <name type="scientific">Candidatus Giovannonibacteria bacterium RIFCSPHIGHO2_02_42_15</name>
    <dbReference type="NCBI Taxonomy" id="1798329"/>
    <lineage>
        <taxon>Bacteria</taxon>
        <taxon>Candidatus Giovannoniibacteriota</taxon>
    </lineage>
</organism>
<dbReference type="Proteomes" id="UP000177451">
    <property type="component" value="Unassembled WGS sequence"/>
</dbReference>
<dbReference type="Pfam" id="PF13328">
    <property type="entry name" value="HD_4"/>
    <property type="match status" value="1"/>
</dbReference>
<feature type="domain" description="ACT" evidence="2">
    <location>
        <begin position="497"/>
        <end position="571"/>
    </location>
</feature>
<feature type="domain" description="TGS" evidence="3">
    <location>
        <begin position="390"/>
        <end position="453"/>
    </location>
</feature>
<dbReference type="InterPro" id="IPR033655">
    <property type="entry name" value="TGS_RelA/SpoT"/>
</dbReference>
<dbReference type="GO" id="GO:0005886">
    <property type="term" value="C:plasma membrane"/>
    <property type="evidence" value="ECO:0007669"/>
    <property type="project" value="TreeGrafter"/>
</dbReference>
<comment type="function">
    <text evidence="1">In eubacteria ppGpp (guanosine 3'-diphosphate 5'-diphosphate) is a mediator of the stringent response that coordinates a variety of cellular activities in response to changes in nutritional abundance.</text>
</comment>
<proteinExistence type="inferred from homology"/>
<dbReference type="SUPFAM" id="SSF109604">
    <property type="entry name" value="HD-domain/PDEase-like"/>
    <property type="match status" value="1"/>
</dbReference>
<dbReference type="InterPro" id="IPR004095">
    <property type="entry name" value="TGS"/>
</dbReference>
<gene>
    <name evidence="4" type="ORF">A2Z53_02470</name>
</gene>
<dbReference type="InterPro" id="IPR004811">
    <property type="entry name" value="RelA/Spo_fam"/>
</dbReference>
<accession>A0A1F5VPH7</accession>
<evidence type="ECO:0000259" key="2">
    <source>
        <dbReference type="PROSITE" id="PS51671"/>
    </source>
</evidence>
<evidence type="ECO:0000313" key="5">
    <source>
        <dbReference type="Proteomes" id="UP000177451"/>
    </source>
</evidence>
<dbReference type="AlphaFoldDB" id="A0A1F5VPH7"/>
<dbReference type="InterPro" id="IPR003607">
    <property type="entry name" value="HD/PDEase_dom"/>
</dbReference>
<dbReference type="PROSITE" id="PS51671">
    <property type="entry name" value="ACT"/>
    <property type="match status" value="1"/>
</dbReference>
<dbReference type="PANTHER" id="PTHR21262:SF31">
    <property type="entry name" value="GTP PYROPHOSPHOKINASE"/>
    <property type="match status" value="1"/>
</dbReference>
<dbReference type="Gene3D" id="3.10.20.30">
    <property type="match status" value="1"/>
</dbReference>
<dbReference type="Pfam" id="PF04607">
    <property type="entry name" value="RelA_SpoT"/>
    <property type="match status" value="1"/>
</dbReference>
<dbReference type="InterPro" id="IPR007685">
    <property type="entry name" value="RelA_SpoT"/>
</dbReference>
<dbReference type="CDD" id="cd05399">
    <property type="entry name" value="NT_Rel-Spo_like"/>
    <property type="match status" value="1"/>
</dbReference>
<dbReference type="SMART" id="SM00954">
    <property type="entry name" value="RelA_SpoT"/>
    <property type="match status" value="1"/>
</dbReference>
<reference evidence="4 5" key="1">
    <citation type="journal article" date="2016" name="Nat. Commun.">
        <title>Thousands of microbial genomes shed light on interconnected biogeochemical processes in an aquifer system.</title>
        <authorList>
            <person name="Anantharaman K."/>
            <person name="Brown C.T."/>
            <person name="Hug L.A."/>
            <person name="Sharon I."/>
            <person name="Castelle C.J."/>
            <person name="Probst A.J."/>
            <person name="Thomas B.C."/>
            <person name="Singh A."/>
            <person name="Wilkins M.J."/>
            <person name="Karaoz U."/>
            <person name="Brodie E.L."/>
            <person name="Williams K.H."/>
            <person name="Hubbard S.S."/>
            <person name="Banfield J.F."/>
        </authorList>
    </citation>
    <scope>NUCLEOTIDE SEQUENCE [LARGE SCALE GENOMIC DNA]</scope>
</reference>
<dbReference type="Gene3D" id="1.10.3210.10">
    <property type="entry name" value="Hypothetical protein af1432"/>
    <property type="match status" value="1"/>
</dbReference>
<dbReference type="CDD" id="cd01668">
    <property type="entry name" value="TGS_RSH"/>
    <property type="match status" value="1"/>
</dbReference>
<comment type="caution">
    <text evidence="4">The sequence shown here is derived from an EMBL/GenBank/DDBJ whole genome shotgun (WGS) entry which is preliminary data.</text>
</comment>
<sequence length="571" mass="65144">MTLEDYLKELMALGIKEEDRTFLGKAFEFADKIHGSEKRLSGEPFICHPAAVSLKLAGLKLDRATVAAGLLHDTVEVSPEALKTIKSKFGEEVSFLVNGVTKVDRVHSTGADRALESVRKMFLAVAEDIRVVLVKLADRLHNMETLSWLPQDKQERIARETLSLYAPLSERLGMWNIKAELEDLSMRFLYPEEYKKISDEVKKRAPERERRIKKILPIIMAEFYKEGIKNVQISHRAKHAYSTWQKLERYSGDWSHISDLIAVRIILPNIQDCYSALGIIHKLWKPVPGRFKDYIALPKPNGYQSLHTSVFLEERLMVEFQIRTAEMHKEAETGIAAHWAYTEAGKPKKGFKIIGKKFNWVNQIQKWQKEFTKENATSEEILEALKIDFFKDRIFVLTPKGDVVDLPKSSTPIDFAFHIHSEVGGHASGAKINGRMAPFTRELQSGDVVEIITQKSKKPSIEWLSIARTGLAKNRIKRALRLLNNGNFLAFSEKPVEVHVYGKNRVGFIKDITEIFAINKVNILNLISNRSGNEEAPIRVTFIPKNHEEAQKIVKEIKKIEGVKKIESKTK</sequence>
<dbReference type="PANTHER" id="PTHR21262">
    <property type="entry name" value="GUANOSINE-3',5'-BIS DIPHOSPHATE 3'-PYROPHOSPHOHYDROLASE"/>
    <property type="match status" value="1"/>
</dbReference>
<dbReference type="FunFam" id="3.10.20.30:FF:000002">
    <property type="entry name" value="GTP pyrophosphokinase (RelA/SpoT)"/>
    <property type="match status" value="1"/>
</dbReference>
<dbReference type="InterPro" id="IPR045865">
    <property type="entry name" value="ACT-like_dom_sf"/>
</dbReference>
<dbReference type="InterPro" id="IPR012676">
    <property type="entry name" value="TGS-like"/>
</dbReference>
<dbReference type="InterPro" id="IPR002912">
    <property type="entry name" value="ACT_dom"/>
</dbReference>
<evidence type="ECO:0008006" key="6">
    <source>
        <dbReference type="Google" id="ProtNLM"/>
    </source>
</evidence>
<comment type="similarity">
    <text evidence="1">Belongs to the relA/spoT family.</text>
</comment>
<dbReference type="Pfam" id="PF02824">
    <property type="entry name" value="TGS"/>
    <property type="match status" value="1"/>
</dbReference>
<dbReference type="SUPFAM" id="SSF55021">
    <property type="entry name" value="ACT-like"/>
    <property type="match status" value="1"/>
</dbReference>
<dbReference type="SUPFAM" id="SSF81301">
    <property type="entry name" value="Nucleotidyltransferase"/>
    <property type="match status" value="1"/>
</dbReference>
<dbReference type="FunFam" id="1.10.3210.10:FF:000001">
    <property type="entry name" value="GTP pyrophosphokinase RelA"/>
    <property type="match status" value="1"/>
</dbReference>
<evidence type="ECO:0000313" key="4">
    <source>
        <dbReference type="EMBL" id="OGF65352.1"/>
    </source>
</evidence>
<dbReference type="FunFam" id="3.30.460.10:FF:000001">
    <property type="entry name" value="GTP pyrophosphokinase RelA"/>
    <property type="match status" value="1"/>
</dbReference>
<dbReference type="InterPro" id="IPR012675">
    <property type="entry name" value="Beta-grasp_dom_sf"/>
</dbReference>
<evidence type="ECO:0000256" key="1">
    <source>
        <dbReference type="RuleBase" id="RU003847"/>
    </source>
</evidence>
<dbReference type="Gene3D" id="3.30.460.10">
    <property type="entry name" value="Beta Polymerase, domain 2"/>
    <property type="match status" value="1"/>
</dbReference>
<dbReference type="Pfam" id="PF01842">
    <property type="entry name" value="ACT"/>
    <property type="match status" value="1"/>
</dbReference>
<dbReference type="GO" id="GO:0015969">
    <property type="term" value="P:guanosine tetraphosphate metabolic process"/>
    <property type="evidence" value="ECO:0007669"/>
    <property type="project" value="InterPro"/>
</dbReference>
<name>A0A1F5VPH7_9BACT</name>
<dbReference type="EMBL" id="MFHH01000009">
    <property type="protein sequence ID" value="OGF65352.1"/>
    <property type="molecule type" value="Genomic_DNA"/>
</dbReference>